<dbReference type="PANTHER" id="PTHR32332:SF31">
    <property type="entry name" value="2-NITROPROPANE DIOXYGENASE FAMILY, PUTATIVE (AFU_ORTHOLOGUE AFUA_2G09850)-RELATED"/>
    <property type="match status" value="1"/>
</dbReference>
<dbReference type="GO" id="GO:0051213">
    <property type="term" value="F:dioxygenase activity"/>
    <property type="evidence" value="ECO:0007669"/>
    <property type="project" value="UniProtKB-KW"/>
</dbReference>
<dbReference type="InterPro" id="IPR004136">
    <property type="entry name" value="NMO"/>
</dbReference>
<dbReference type="AlphaFoldDB" id="A0A4V1IWT7"/>
<keyword evidence="3" id="KW-0560">Oxidoreductase</keyword>
<dbReference type="PANTHER" id="PTHR32332">
    <property type="entry name" value="2-NITROPROPANE DIOXYGENASE"/>
    <property type="match status" value="1"/>
</dbReference>
<accession>A0A4V1IWT7</accession>
<evidence type="ECO:0000256" key="1">
    <source>
        <dbReference type="ARBA" id="ARBA00022630"/>
    </source>
</evidence>
<dbReference type="SUPFAM" id="SSF51412">
    <property type="entry name" value="Inosine monophosphate dehydrogenase (IMPDH)"/>
    <property type="match status" value="1"/>
</dbReference>
<evidence type="ECO:0000256" key="3">
    <source>
        <dbReference type="ARBA" id="ARBA00023002"/>
    </source>
</evidence>
<dbReference type="GO" id="GO:0018580">
    <property type="term" value="F:nitronate monooxygenase activity"/>
    <property type="evidence" value="ECO:0007669"/>
    <property type="project" value="InterPro"/>
</dbReference>
<evidence type="ECO:0000313" key="5">
    <source>
        <dbReference type="Proteomes" id="UP000271241"/>
    </source>
</evidence>
<keyword evidence="5" id="KW-1185">Reference proteome</keyword>
<dbReference type="STRING" id="78915.A0A4V1IWT7"/>
<sequence length="362" mass="37719">MSQLRRILPHLRVPVVSAPMAYTSGWKLACAVSQAGGLGFIGAGYVTDPNWAAQELQQAEAALTRTANGRLPVGIGFITWHLLAAPAASGEASVSAWQHILAVALDYRPAALWLSFGDAQPVIAWLRERERALASSPSDRCPVFVQVSSVAEAREAVAWGADVIAAQGVEAGGHGAAVGSSTLCLVPETVDAVAQHGTPVLAAGGVTDGRGLAAIMSLGAAGAVMGTRFLACHESLASESIKDTIVAAKDGGLSTVRTTVFDRMRSFDWPKQYDARALRNRTTAADEAVQAGTDPTARLPTQEEYVAAGRGHGDASIALASAGQAVGLVRERQSAAQIVEQTMAEARLAWQQSRAVFGEEDA</sequence>
<keyword evidence="4" id="KW-0223">Dioxygenase</keyword>
<dbReference type="InterPro" id="IPR013785">
    <property type="entry name" value="Aldolase_TIM"/>
</dbReference>
<dbReference type="Pfam" id="PF03060">
    <property type="entry name" value="NMO"/>
    <property type="match status" value="1"/>
</dbReference>
<keyword evidence="2" id="KW-0288">FMN</keyword>
<organism evidence="4 5">
    <name type="scientific">Thamnocephalis sphaerospora</name>
    <dbReference type="NCBI Taxonomy" id="78915"/>
    <lineage>
        <taxon>Eukaryota</taxon>
        <taxon>Fungi</taxon>
        <taxon>Fungi incertae sedis</taxon>
        <taxon>Zoopagomycota</taxon>
        <taxon>Zoopagomycotina</taxon>
        <taxon>Zoopagomycetes</taxon>
        <taxon>Zoopagales</taxon>
        <taxon>Sigmoideomycetaceae</taxon>
        <taxon>Thamnocephalis</taxon>
    </lineage>
</organism>
<proteinExistence type="predicted"/>
<reference evidence="5" key="1">
    <citation type="journal article" date="2018" name="Nat. Microbiol.">
        <title>Leveraging single-cell genomics to expand the fungal tree of life.</title>
        <authorList>
            <person name="Ahrendt S.R."/>
            <person name="Quandt C.A."/>
            <person name="Ciobanu D."/>
            <person name="Clum A."/>
            <person name="Salamov A."/>
            <person name="Andreopoulos B."/>
            <person name="Cheng J.F."/>
            <person name="Woyke T."/>
            <person name="Pelin A."/>
            <person name="Henrissat B."/>
            <person name="Reynolds N.K."/>
            <person name="Benny G.L."/>
            <person name="Smith M.E."/>
            <person name="James T.Y."/>
            <person name="Grigoriev I.V."/>
        </authorList>
    </citation>
    <scope>NUCLEOTIDE SEQUENCE [LARGE SCALE GENOMIC DNA]</scope>
    <source>
        <strain evidence="5">RSA 1356</strain>
    </source>
</reference>
<dbReference type="Proteomes" id="UP000271241">
    <property type="component" value="Unassembled WGS sequence"/>
</dbReference>
<evidence type="ECO:0000313" key="4">
    <source>
        <dbReference type="EMBL" id="RKP08699.1"/>
    </source>
</evidence>
<dbReference type="Gene3D" id="3.20.20.70">
    <property type="entry name" value="Aldolase class I"/>
    <property type="match status" value="1"/>
</dbReference>
<evidence type="ECO:0000256" key="2">
    <source>
        <dbReference type="ARBA" id="ARBA00022643"/>
    </source>
</evidence>
<keyword evidence="1" id="KW-0285">Flavoprotein</keyword>
<name>A0A4V1IWT7_9FUNG</name>
<dbReference type="OrthoDB" id="2349068at2759"/>
<dbReference type="EMBL" id="KZ992577">
    <property type="protein sequence ID" value="RKP08699.1"/>
    <property type="molecule type" value="Genomic_DNA"/>
</dbReference>
<protein>
    <submittedName>
        <fullName evidence="4">2-nitropropane dioxygenase</fullName>
    </submittedName>
</protein>
<gene>
    <name evidence="4" type="ORF">THASP1DRAFT_34599</name>
</gene>
<dbReference type="CDD" id="cd04730">
    <property type="entry name" value="NPD_like"/>
    <property type="match status" value="1"/>
</dbReference>